<keyword evidence="2" id="KW-1185">Reference proteome</keyword>
<evidence type="ECO:0000313" key="1">
    <source>
        <dbReference type="EMBL" id="KAI8557884.1"/>
    </source>
</evidence>
<sequence>MGRSRPVSHPSNDDPTQSRSKRKRAASNVENLEPATAGQGMNEGKETLYHCNYCNKDISGKIRIKCVTCPDYDLCVECFSVGAEVTPHKSNHPYRVMDNLSFPLICPDWNADEEILLLEGIEMYGFGNWTEVAEHVGTKSKMQCIDHYNAIYMNSPCFPLPDMSHVMGKNREELLAMAKEHGEVRKGIPTLGELTVKEEPPLSAAARVKVEDQRKEGSTGRPSSSLTSEVGTGTGVSNGTAKDAYDGVKMEDSHVDRSIGEKKPRISGDEGPSMAELSGYNAKRQEFEVEYDNDAEQLLADMEFKEMDTEAERELKLRVLRIYSKRLDERKRRKDFILERNLLYPNPFEKNLSVEEREICQRYRVFMRFHSKEEHEELLKSVIEEHRILKRIQDLQEARAAGCHTSAEAERYIGQKRKNEAEESSRRLRRVNHLKGEPDSSPQGNALESSVLDSIGKDSTTAGQAISNSLDCWDISAFPGADLLSETEKRLCGEIKILPSHYLNMLQTLSMEMLNGSITKKSDAHGLFKVDPIKVDRVYDMAVHKGIGQL</sequence>
<organism evidence="1 2">
    <name type="scientific">Rhododendron molle</name>
    <name type="common">Chinese azalea</name>
    <name type="synonym">Azalea mollis</name>
    <dbReference type="NCBI Taxonomy" id="49168"/>
    <lineage>
        <taxon>Eukaryota</taxon>
        <taxon>Viridiplantae</taxon>
        <taxon>Streptophyta</taxon>
        <taxon>Embryophyta</taxon>
        <taxon>Tracheophyta</taxon>
        <taxon>Spermatophyta</taxon>
        <taxon>Magnoliopsida</taxon>
        <taxon>eudicotyledons</taxon>
        <taxon>Gunneridae</taxon>
        <taxon>Pentapetalae</taxon>
        <taxon>asterids</taxon>
        <taxon>Ericales</taxon>
        <taxon>Ericaceae</taxon>
        <taxon>Ericoideae</taxon>
        <taxon>Rhodoreae</taxon>
        <taxon>Rhododendron</taxon>
    </lineage>
</organism>
<proteinExistence type="predicted"/>
<reference evidence="1" key="1">
    <citation type="submission" date="2022-02" db="EMBL/GenBank/DDBJ databases">
        <title>Plant Genome Project.</title>
        <authorList>
            <person name="Zhang R.-G."/>
        </authorList>
    </citation>
    <scope>NUCLEOTIDE SEQUENCE</scope>
    <source>
        <strain evidence="1">AT1</strain>
    </source>
</reference>
<dbReference type="Proteomes" id="UP001062846">
    <property type="component" value="Chromosome 4"/>
</dbReference>
<protein>
    <submittedName>
        <fullName evidence="1">Uncharacterized protein</fullName>
    </submittedName>
</protein>
<comment type="caution">
    <text evidence="1">The sequence shown here is derived from an EMBL/GenBank/DDBJ whole genome shotgun (WGS) entry which is preliminary data.</text>
</comment>
<dbReference type="EMBL" id="CM046391">
    <property type="protein sequence ID" value="KAI8557884.1"/>
    <property type="molecule type" value="Genomic_DNA"/>
</dbReference>
<evidence type="ECO:0000313" key="2">
    <source>
        <dbReference type="Proteomes" id="UP001062846"/>
    </source>
</evidence>
<name>A0ACC0NYA7_RHOML</name>
<accession>A0ACC0NYA7</accession>
<gene>
    <name evidence="1" type="ORF">RHMOL_Rhmol04G0045500</name>
</gene>